<proteinExistence type="predicted"/>
<dbReference type="EMBL" id="QMEY01000049">
    <property type="protein sequence ID" value="RBQ12153.1"/>
    <property type="molecule type" value="Genomic_DNA"/>
</dbReference>
<sequence>MLATLAGRDGLMHAPELGQAVDESLAYLGGVFQEWQDAGRIRDDLGDPGDLAFSLLAPSRTRESCGCTTWPYPNSAARPATGRCGTPSWSEG</sequence>
<name>A0A366LFA5_9ACTN</name>
<protein>
    <submittedName>
        <fullName evidence="1">Uncharacterized protein</fullName>
    </submittedName>
</protein>
<evidence type="ECO:0000313" key="2">
    <source>
        <dbReference type="Proteomes" id="UP000253303"/>
    </source>
</evidence>
<dbReference type="AlphaFoldDB" id="A0A366LFA5"/>
<dbReference type="Proteomes" id="UP000253303">
    <property type="component" value="Unassembled WGS sequence"/>
</dbReference>
<evidence type="ECO:0000313" key="1">
    <source>
        <dbReference type="EMBL" id="RBQ12153.1"/>
    </source>
</evidence>
<dbReference type="RefSeq" id="WP_113986862.1">
    <property type="nucleotide sequence ID" value="NZ_QMEY01000049.1"/>
</dbReference>
<gene>
    <name evidence="1" type="ORF">DP939_44445</name>
</gene>
<dbReference type="OrthoDB" id="9811084at2"/>
<reference evidence="1 2" key="1">
    <citation type="submission" date="2018-06" db="EMBL/GenBank/DDBJ databases">
        <title>Sphaerisporangium craniellae sp. nov., isolated from a marine sponge in the South China Sea.</title>
        <authorList>
            <person name="Li L."/>
        </authorList>
    </citation>
    <scope>NUCLEOTIDE SEQUENCE [LARGE SCALE GENOMIC DNA]</scope>
    <source>
        <strain evidence="1 2">LHW63015</strain>
    </source>
</reference>
<accession>A0A366LFA5</accession>
<keyword evidence="2" id="KW-1185">Reference proteome</keyword>
<organism evidence="1 2">
    <name type="scientific">Spongiactinospora rosea</name>
    <dbReference type="NCBI Taxonomy" id="2248750"/>
    <lineage>
        <taxon>Bacteria</taxon>
        <taxon>Bacillati</taxon>
        <taxon>Actinomycetota</taxon>
        <taxon>Actinomycetes</taxon>
        <taxon>Streptosporangiales</taxon>
        <taxon>Streptosporangiaceae</taxon>
        <taxon>Spongiactinospora</taxon>
    </lineage>
</organism>
<comment type="caution">
    <text evidence="1">The sequence shown here is derived from an EMBL/GenBank/DDBJ whole genome shotgun (WGS) entry which is preliminary data.</text>
</comment>